<evidence type="ECO:0000313" key="2">
    <source>
        <dbReference type="Proteomes" id="UP000216442"/>
    </source>
</evidence>
<evidence type="ECO:0000313" key="1">
    <source>
        <dbReference type="EMBL" id="PAQ05480.1"/>
    </source>
</evidence>
<dbReference type="Proteomes" id="UP000216442">
    <property type="component" value="Unassembled WGS sequence"/>
</dbReference>
<sequence length="72" mass="8399">MKIGDALRHHILASMREQLFEVMPTKQQHSTAFFEAFSESRSTLATRAILARFVFRDLTKMRGIQSNEFRPN</sequence>
<reference evidence="1 2" key="1">
    <citation type="submission" date="2017-08" db="EMBL/GenBank/DDBJ databases">
        <title>Mesorhizobium wenxinae sp. nov., a novel rhizobial species isolated from root nodules of chickpea (Cicer arietinum L.).</title>
        <authorList>
            <person name="Zhang J."/>
        </authorList>
    </citation>
    <scope>NUCLEOTIDE SEQUENCE [LARGE SCALE GENOMIC DNA]</scope>
    <source>
        <strain evidence="1 2">SDW018</strain>
    </source>
</reference>
<accession>A0A271LDT3</accession>
<proteinExistence type="predicted"/>
<comment type="caution">
    <text evidence="1">The sequence shown here is derived from an EMBL/GenBank/DDBJ whole genome shotgun (WGS) entry which is preliminary data.</text>
</comment>
<protein>
    <submittedName>
        <fullName evidence="1">Uncharacterized protein</fullName>
    </submittedName>
</protein>
<dbReference type="AlphaFoldDB" id="A0A271LDT3"/>
<name>A0A271LDT3_9HYPH</name>
<keyword evidence="2" id="KW-1185">Reference proteome</keyword>
<gene>
    <name evidence="1" type="ORF">CIT26_30760</name>
</gene>
<dbReference type="EMBL" id="NPKJ01000072">
    <property type="protein sequence ID" value="PAQ05480.1"/>
    <property type="molecule type" value="Genomic_DNA"/>
</dbReference>
<organism evidence="1 2">
    <name type="scientific">Mesorhizobium temperatum</name>
    <dbReference type="NCBI Taxonomy" id="241416"/>
    <lineage>
        <taxon>Bacteria</taxon>
        <taxon>Pseudomonadati</taxon>
        <taxon>Pseudomonadota</taxon>
        <taxon>Alphaproteobacteria</taxon>
        <taxon>Hyphomicrobiales</taxon>
        <taxon>Phyllobacteriaceae</taxon>
        <taxon>Mesorhizobium</taxon>
    </lineage>
</organism>